<accession>A0A0B2WVD7</accession>
<dbReference type="AlphaFoldDB" id="A0A0B2WVD7"/>
<proteinExistence type="predicted"/>
<reference evidence="4 5" key="1">
    <citation type="journal article" date="2014" name="Proc. Natl. Acad. Sci. U.S.A.">
        <title>Trajectory and genomic determinants of fungal-pathogen speciation and host adaptation.</title>
        <authorList>
            <person name="Hu X."/>
            <person name="Xiao G."/>
            <person name="Zheng P."/>
            <person name="Shang Y."/>
            <person name="Su Y."/>
            <person name="Zhang X."/>
            <person name="Liu X."/>
            <person name="Zhan S."/>
            <person name="St Leger R.J."/>
            <person name="Wang C."/>
        </authorList>
    </citation>
    <scope>NUCLEOTIDE SEQUENCE [LARGE SCALE GENOMIC DNA]</scope>
    <source>
        <strain evidence="4 5">ARSEF 1941</strain>
    </source>
</reference>
<dbReference type="GeneID" id="63739064"/>
<evidence type="ECO:0000313" key="5">
    <source>
        <dbReference type="Proteomes" id="UP000030816"/>
    </source>
</evidence>
<dbReference type="InterPro" id="IPR024554">
    <property type="entry name" value="LEC1-like_C"/>
</dbReference>
<dbReference type="Proteomes" id="UP000030816">
    <property type="component" value="Unassembled WGS sequence"/>
</dbReference>
<evidence type="ECO:0000313" key="4">
    <source>
        <dbReference type="EMBL" id="KHN97594.1"/>
    </source>
</evidence>
<sequence>MPVGEGTARATTTTAASSPGPATGLSLRQTRALFDILTHYETYAEISSFKAPGAIASYGFPFRKESAMTTTTTTPCATAPSTPRARTPIAWFSSSEARKERPASTKSLDGEDDRDYVSTSPILQLLLTRIVLPLPGIGDIPRSFWNVRVQSIMSRLGEAELSESYDKGAMGTRKTLATGTSAVIEMLGRGILGGVDKQESSVDDSEYHDASADDLGRAWGNVIEGLVYGDLVDQLFDHFVHSDDLESLSPTVKASVRHNILHIAALVHQIFILSPEGQYLLKLLENVHSLVPYTLLKSTLRIGNAATMLSGMIRILLAKLSVASVTNWVGLTQNADDGMNLLQRIVAAVLSWDASEFKKSAEKVEKAKDGPTDEMLRTIREHIDDARSEHDTVREASQQNSQSIITAIFNARDPALNERLTETQHAQCLEYYSALLSVRDRDCITGAICRQPPDMFTQAIKDVVAAYEPMIRTVHSHVDLREHFDAFQIFLEEFIRASRPKKSLGSTEEKMASVEDYVDLLMRHQRPLYRWIHALASQCPDIWERLRAWGNEMIAQFRKPSDPSSDVHSILNKLYTDVEAATQPQVLEAINSHAAYLDTVNAISHARMQYLVTAADSAGGTTKGPGMYMDRWQSLLDETPITPGTRKGAVRRGKDVKHITTMGKTGPGGKNLERNVECGHVPAPDVSVVVSVLGARFRNELRGLALK</sequence>
<dbReference type="OrthoDB" id="2117459at2759"/>
<dbReference type="EMBL" id="AZHE01000010">
    <property type="protein sequence ID" value="KHN97594.1"/>
    <property type="molecule type" value="Genomic_DNA"/>
</dbReference>
<dbReference type="InterPro" id="IPR024555">
    <property type="entry name" value="PX-associated"/>
</dbReference>
<dbReference type="PANTHER" id="PTHR47185">
    <property type="entry name" value="PX DOMAIN-CONTAINING PROTEIN YPR097W"/>
    <property type="match status" value="1"/>
</dbReference>
<dbReference type="PANTHER" id="PTHR47185:SF2">
    <property type="entry name" value="FUNGAL PROTEIN"/>
    <property type="match status" value="1"/>
</dbReference>
<dbReference type="GO" id="GO:0035091">
    <property type="term" value="F:phosphatidylinositol binding"/>
    <property type="evidence" value="ECO:0007669"/>
    <property type="project" value="TreeGrafter"/>
</dbReference>
<organism evidence="4 5">
    <name type="scientific">Metarhizium album (strain ARSEF 1941)</name>
    <dbReference type="NCBI Taxonomy" id="1081103"/>
    <lineage>
        <taxon>Eukaryota</taxon>
        <taxon>Fungi</taxon>
        <taxon>Dikarya</taxon>
        <taxon>Ascomycota</taxon>
        <taxon>Pezizomycotina</taxon>
        <taxon>Sordariomycetes</taxon>
        <taxon>Hypocreomycetidae</taxon>
        <taxon>Hypocreales</taxon>
        <taxon>Clavicipitaceae</taxon>
        <taxon>Metarhizium</taxon>
    </lineage>
</organism>
<dbReference type="HOGENOM" id="CLU_024451_0_0_1"/>
<dbReference type="STRING" id="1081103.A0A0B2WVD7"/>
<feature type="region of interest" description="Disordered" evidence="1">
    <location>
        <begin position="1"/>
        <end position="24"/>
    </location>
</feature>
<evidence type="ECO:0000256" key="1">
    <source>
        <dbReference type="SAM" id="MobiDB-lite"/>
    </source>
</evidence>
<dbReference type="InterPro" id="IPR047168">
    <property type="entry name" value="LEC1-like"/>
</dbReference>
<evidence type="ECO:0000259" key="3">
    <source>
        <dbReference type="Pfam" id="PF12828"/>
    </source>
</evidence>
<comment type="caution">
    <text evidence="4">The sequence shown here is derived from an EMBL/GenBank/DDBJ whole genome shotgun (WGS) entry which is preliminary data.</text>
</comment>
<dbReference type="RefSeq" id="XP_040678660.1">
    <property type="nucleotide sequence ID" value="XM_040823407.1"/>
</dbReference>
<evidence type="ECO:0000259" key="2">
    <source>
        <dbReference type="Pfam" id="PF12825"/>
    </source>
</evidence>
<feature type="domain" description="PX-associated" evidence="3">
    <location>
        <begin position="24"/>
        <end position="189"/>
    </location>
</feature>
<protein>
    <recommendedName>
        <fullName evidence="6">Px domain containing protein</fullName>
    </recommendedName>
</protein>
<evidence type="ECO:0008006" key="6">
    <source>
        <dbReference type="Google" id="ProtNLM"/>
    </source>
</evidence>
<feature type="region of interest" description="Disordered" evidence="1">
    <location>
        <begin position="93"/>
        <end position="113"/>
    </location>
</feature>
<keyword evidence="5" id="KW-1185">Reference proteome</keyword>
<gene>
    <name evidence="4" type="ORF">MAM_04609</name>
</gene>
<dbReference type="Pfam" id="PF12825">
    <property type="entry name" value="DUF3818"/>
    <property type="match status" value="1"/>
</dbReference>
<feature type="domain" description="PX" evidence="2">
    <location>
        <begin position="233"/>
        <end position="432"/>
    </location>
</feature>
<name>A0A0B2WVD7_METAS</name>
<dbReference type="Pfam" id="PF12828">
    <property type="entry name" value="PXB"/>
    <property type="match status" value="1"/>
</dbReference>